<evidence type="ECO:0000313" key="1">
    <source>
        <dbReference type="EMBL" id="GIY70458.1"/>
    </source>
</evidence>
<evidence type="ECO:0000313" key="2">
    <source>
        <dbReference type="Proteomes" id="UP001054945"/>
    </source>
</evidence>
<keyword evidence="2" id="KW-1185">Reference proteome</keyword>
<protein>
    <submittedName>
        <fullName evidence="1">Uncharacterized protein</fullName>
    </submittedName>
</protein>
<reference evidence="1 2" key="1">
    <citation type="submission" date="2021-06" db="EMBL/GenBank/DDBJ databases">
        <title>Caerostris extrusa draft genome.</title>
        <authorList>
            <person name="Kono N."/>
            <person name="Arakawa K."/>
        </authorList>
    </citation>
    <scope>NUCLEOTIDE SEQUENCE [LARGE SCALE GENOMIC DNA]</scope>
</reference>
<sequence length="102" mass="11638">MNIHEEGSRSSGVGWDVAPLPFLASLLSRSRVTCIRNPRLPSPWRTFYTSVSATDREECRFLLGVSSEEWSCCLSTWAVKHNESFLLVWERPAHNRNTNGRS</sequence>
<name>A0AAV4VLR9_CAEEX</name>
<dbReference type="AlphaFoldDB" id="A0AAV4VLR9"/>
<dbReference type="Proteomes" id="UP001054945">
    <property type="component" value="Unassembled WGS sequence"/>
</dbReference>
<accession>A0AAV4VLR9</accession>
<proteinExistence type="predicted"/>
<gene>
    <name evidence="1" type="ORF">CEXT_196251</name>
</gene>
<organism evidence="1 2">
    <name type="scientific">Caerostris extrusa</name>
    <name type="common">Bark spider</name>
    <name type="synonym">Caerostris bankana</name>
    <dbReference type="NCBI Taxonomy" id="172846"/>
    <lineage>
        <taxon>Eukaryota</taxon>
        <taxon>Metazoa</taxon>
        <taxon>Ecdysozoa</taxon>
        <taxon>Arthropoda</taxon>
        <taxon>Chelicerata</taxon>
        <taxon>Arachnida</taxon>
        <taxon>Araneae</taxon>
        <taxon>Araneomorphae</taxon>
        <taxon>Entelegynae</taxon>
        <taxon>Araneoidea</taxon>
        <taxon>Araneidae</taxon>
        <taxon>Caerostris</taxon>
    </lineage>
</organism>
<dbReference type="EMBL" id="BPLR01014669">
    <property type="protein sequence ID" value="GIY70458.1"/>
    <property type="molecule type" value="Genomic_DNA"/>
</dbReference>
<comment type="caution">
    <text evidence="1">The sequence shown here is derived from an EMBL/GenBank/DDBJ whole genome shotgun (WGS) entry which is preliminary data.</text>
</comment>